<dbReference type="SUPFAM" id="SSF55729">
    <property type="entry name" value="Acyl-CoA N-acyltransferases (Nat)"/>
    <property type="match status" value="1"/>
</dbReference>
<feature type="domain" description="N-acetyltransferase" evidence="3">
    <location>
        <begin position="19"/>
        <end position="179"/>
    </location>
</feature>
<dbReference type="STRING" id="1423715.FD25_GL002362"/>
<evidence type="ECO:0000256" key="1">
    <source>
        <dbReference type="ARBA" id="ARBA00022679"/>
    </source>
</evidence>
<evidence type="ECO:0000256" key="2">
    <source>
        <dbReference type="ARBA" id="ARBA00023315"/>
    </source>
</evidence>
<evidence type="ECO:0000313" key="5">
    <source>
        <dbReference type="Proteomes" id="UP000051955"/>
    </source>
</evidence>
<gene>
    <name evidence="4" type="ORF">FD25_GL002362</name>
</gene>
<dbReference type="PROSITE" id="PS51186">
    <property type="entry name" value="GNAT"/>
    <property type="match status" value="1"/>
</dbReference>
<dbReference type="InterPro" id="IPR050832">
    <property type="entry name" value="Bact_Acetyltransf"/>
</dbReference>
<dbReference type="Pfam" id="PF18928">
    <property type="entry name" value="DUF5677"/>
    <property type="match status" value="1"/>
</dbReference>
<reference evidence="4 5" key="1">
    <citation type="journal article" date="2015" name="Genome Announc.">
        <title>Expanding the biotechnology potential of lactobacilli through comparative genomics of 213 strains and associated genera.</title>
        <authorList>
            <person name="Sun Z."/>
            <person name="Harris H.M."/>
            <person name="McCann A."/>
            <person name="Guo C."/>
            <person name="Argimon S."/>
            <person name="Zhang W."/>
            <person name="Yang X."/>
            <person name="Jeffery I.B."/>
            <person name="Cooney J.C."/>
            <person name="Kagawa T.F."/>
            <person name="Liu W."/>
            <person name="Song Y."/>
            <person name="Salvetti E."/>
            <person name="Wrobel A."/>
            <person name="Rasinkangas P."/>
            <person name="Parkhill J."/>
            <person name="Rea M.C."/>
            <person name="O'Sullivan O."/>
            <person name="Ritari J."/>
            <person name="Douillard F.P."/>
            <person name="Paul Ross R."/>
            <person name="Yang R."/>
            <person name="Briner A.E."/>
            <person name="Felis G.E."/>
            <person name="de Vos W.M."/>
            <person name="Barrangou R."/>
            <person name="Klaenhammer T.R."/>
            <person name="Caufield P.W."/>
            <person name="Cui Y."/>
            <person name="Zhang H."/>
            <person name="O'Toole P.W."/>
        </authorList>
    </citation>
    <scope>NUCLEOTIDE SEQUENCE [LARGE SCALE GENOMIC DNA]</scope>
    <source>
        <strain evidence="4 5">DSM 19394</strain>
    </source>
</reference>
<dbReference type="InterPro" id="IPR016181">
    <property type="entry name" value="Acyl_CoA_acyltransferase"/>
</dbReference>
<name>A0A0R1LJ15_9LACO</name>
<protein>
    <submittedName>
        <fullName evidence="4">GNAT family acetyltransferase</fullName>
    </submittedName>
</protein>
<dbReference type="AlphaFoldDB" id="A0A0R1LJ15"/>
<keyword evidence="1 4" id="KW-0808">Transferase</keyword>
<dbReference type="Pfam" id="PF13508">
    <property type="entry name" value="Acetyltransf_7"/>
    <property type="match status" value="1"/>
</dbReference>
<evidence type="ECO:0000259" key="3">
    <source>
        <dbReference type="PROSITE" id="PS51186"/>
    </source>
</evidence>
<dbReference type="InterPro" id="IPR000182">
    <property type="entry name" value="GNAT_dom"/>
</dbReference>
<sequence length="472" mass="54271">MREVRIISDADYGGKFMTIQARRFEVSDAEAVALLVARTLRESNSKDYSGEYIEKDVQRLSAKFFIEKSKQTHFYVFCDQNQIVGTGAIGPYWGSETEFSLFDIFVSPDHQGQGIGRLIIETLEADVDFKCAQRIEIPASITGLGFYRHMGYDFKDGNKEIDNERLYRLEKFPKRFNVNIRDNVEKDFDLVPTATVSDSMSIEELNKVSFDTLREITFVIQLFFEGAWVNDIKSKIVMGMIVRIVKLAKSVLRSAGSQNFSGQETLSRLIFETLSKLNFILHAPTPLDDNLDRYLKDGLRFEKILTEKINDDIYKQSENESPIQARMLSSISETELFTGISEDRVATLNKRDSLPSMQNMSNLLDNGERLYMVYRACSVEVHGGPTALRDNVKQLEKEKFEADFRERLSDARVLDSVSIFLLMGMNVLTKYNVIVCKDSEIYMCFKKRIKRISSKISEIEKLHEQRLSEEND</sequence>
<dbReference type="PATRIC" id="fig|1423715.3.peg.2438"/>
<organism evidence="4 5">
    <name type="scientific">Levilactobacillus acidifarinae DSM 19394 = JCM 15949</name>
    <dbReference type="NCBI Taxonomy" id="1423715"/>
    <lineage>
        <taxon>Bacteria</taxon>
        <taxon>Bacillati</taxon>
        <taxon>Bacillota</taxon>
        <taxon>Bacilli</taxon>
        <taxon>Lactobacillales</taxon>
        <taxon>Lactobacillaceae</taxon>
        <taxon>Levilactobacillus</taxon>
    </lineage>
</organism>
<keyword evidence="2" id="KW-0012">Acyltransferase</keyword>
<evidence type="ECO:0000313" key="4">
    <source>
        <dbReference type="EMBL" id="KRK95902.1"/>
    </source>
</evidence>
<dbReference type="EMBL" id="AZDV01000005">
    <property type="protein sequence ID" value="KRK95902.1"/>
    <property type="molecule type" value="Genomic_DNA"/>
</dbReference>
<keyword evidence="5" id="KW-1185">Reference proteome</keyword>
<dbReference type="CDD" id="cd04301">
    <property type="entry name" value="NAT_SF"/>
    <property type="match status" value="1"/>
</dbReference>
<dbReference type="InterPro" id="IPR043733">
    <property type="entry name" value="DUF5677"/>
</dbReference>
<dbReference type="Gene3D" id="3.40.630.30">
    <property type="match status" value="1"/>
</dbReference>
<dbReference type="PANTHER" id="PTHR43877">
    <property type="entry name" value="AMINOALKYLPHOSPHONATE N-ACETYLTRANSFERASE-RELATED-RELATED"/>
    <property type="match status" value="1"/>
</dbReference>
<dbReference type="Proteomes" id="UP000051955">
    <property type="component" value="Unassembled WGS sequence"/>
</dbReference>
<dbReference type="GO" id="GO:0016747">
    <property type="term" value="F:acyltransferase activity, transferring groups other than amino-acyl groups"/>
    <property type="evidence" value="ECO:0007669"/>
    <property type="project" value="InterPro"/>
</dbReference>
<proteinExistence type="predicted"/>
<accession>A0A0R1LJ15</accession>
<comment type="caution">
    <text evidence="4">The sequence shown here is derived from an EMBL/GenBank/DDBJ whole genome shotgun (WGS) entry which is preliminary data.</text>
</comment>